<keyword evidence="1" id="KW-0472">Membrane</keyword>
<name>A0ABV7GQ45_9RHOB</name>
<dbReference type="EMBL" id="JBHRTB010000010">
    <property type="protein sequence ID" value="MFC3143733.1"/>
    <property type="molecule type" value="Genomic_DNA"/>
</dbReference>
<reference evidence="4" key="1">
    <citation type="journal article" date="2019" name="Int. J. Syst. Evol. Microbiol.">
        <title>The Global Catalogue of Microorganisms (GCM) 10K type strain sequencing project: providing services to taxonomists for standard genome sequencing and annotation.</title>
        <authorList>
            <consortium name="The Broad Institute Genomics Platform"/>
            <consortium name="The Broad Institute Genome Sequencing Center for Infectious Disease"/>
            <person name="Wu L."/>
            <person name="Ma J."/>
        </authorList>
    </citation>
    <scope>NUCLEOTIDE SEQUENCE [LARGE SCALE GENOMIC DNA]</scope>
    <source>
        <strain evidence="4">KCTC 52366</strain>
    </source>
</reference>
<protein>
    <recommendedName>
        <fullName evidence="5">Secreted protein</fullName>
    </recommendedName>
</protein>
<organism evidence="3 4">
    <name type="scientific">Psychromarinibacter halotolerans</name>
    <dbReference type="NCBI Taxonomy" id="1775175"/>
    <lineage>
        <taxon>Bacteria</taxon>
        <taxon>Pseudomonadati</taxon>
        <taxon>Pseudomonadota</taxon>
        <taxon>Alphaproteobacteria</taxon>
        <taxon>Rhodobacterales</taxon>
        <taxon>Paracoccaceae</taxon>
        <taxon>Psychromarinibacter</taxon>
    </lineage>
</organism>
<dbReference type="RefSeq" id="WP_275631007.1">
    <property type="nucleotide sequence ID" value="NZ_JARGYD010000001.1"/>
</dbReference>
<evidence type="ECO:0008006" key="5">
    <source>
        <dbReference type="Google" id="ProtNLM"/>
    </source>
</evidence>
<evidence type="ECO:0000313" key="4">
    <source>
        <dbReference type="Proteomes" id="UP001595632"/>
    </source>
</evidence>
<keyword evidence="1" id="KW-1133">Transmembrane helix</keyword>
<keyword evidence="2" id="KW-0732">Signal</keyword>
<proteinExistence type="predicted"/>
<sequence length="240" mass="26344">MQYLVDKIMPGFPKFLKFIVLASTVAAAPHAASAATMTFDELNSCSEPMQAPCNNLYEEDGITASMTGIVWGPGALPLNDYGDRESKYVDFTMERPFRAVEFKVTRSPNGWVEESPSYTETIANPPLIFPELRITGFTGSSIKFEHLIDSSRTSSSLSFLFPDLPNVITRLRIEHLRPDESGFQAFCPLMGTVPCNSVRIDEVTLAPVPVPASGVLLLSALVLGLGRAGHRRAVAHKRRQ</sequence>
<evidence type="ECO:0000313" key="3">
    <source>
        <dbReference type="EMBL" id="MFC3143733.1"/>
    </source>
</evidence>
<keyword evidence="4" id="KW-1185">Reference proteome</keyword>
<comment type="caution">
    <text evidence="3">The sequence shown here is derived from an EMBL/GenBank/DDBJ whole genome shotgun (WGS) entry which is preliminary data.</text>
</comment>
<evidence type="ECO:0000256" key="2">
    <source>
        <dbReference type="SAM" id="SignalP"/>
    </source>
</evidence>
<keyword evidence="1" id="KW-0812">Transmembrane</keyword>
<evidence type="ECO:0000256" key="1">
    <source>
        <dbReference type="SAM" id="Phobius"/>
    </source>
</evidence>
<feature type="chain" id="PRO_5047145376" description="Secreted protein" evidence="2">
    <location>
        <begin position="35"/>
        <end position="240"/>
    </location>
</feature>
<feature type="transmembrane region" description="Helical" evidence="1">
    <location>
        <begin position="208"/>
        <end position="229"/>
    </location>
</feature>
<dbReference type="Proteomes" id="UP001595632">
    <property type="component" value="Unassembled WGS sequence"/>
</dbReference>
<feature type="signal peptide" evidence="2">
    <location>
        <begin position="1"/>
        <end position="34"/>
    </location>
</feature>
<accession>A0ABV7GQ45</accession>
<gene>
    <name evidence="3" type="ORF">ACFOGP_13510</name>
</gene>